<protein>
    <submittedName>
        <fullName evidence="1">Uncharacterized protein</fullName>
    </submittedName>
</protein>
<sequence>MPTPYIKKKQRKVLLIEDMAQLYNLHAFFIFNWLEANGVKYLKVKGKPFHMVNASLFCQALRDIIYAASRVRDDRNTRTDPERIPTVENMLYRDKDKKRVGPYENDDIERPIYPSKDTELNRNGVEVSMLYRVNMYCDGSRSLDKLNHRTLRWENIERAEKWKCKEILDDWKVMYNLDC</sequence>
<accession>A0A8S5QMY4</accession>
<reference evidence="1" key="1">
    <citation type="journal article" date="2021" name="Proc. Natl. Acad. Sci. U.S.A.">
        <title>A Catalog of Tens of Thousands of Viruses from Human Metagenomes Reveals Hidden Associations with Chronic Diseases.</title>
        <authorList>
            <person name="Tisza M.J."/>
            <person name="Buck C.B."/>
        </authorList>
    </citation>
    <scope>NUCLEOTIDE SEQUENCE</scope>
    <source>
        <strain evidence="1">CttOT32</strain>
    </source>
</reference>
<dbReference type="EMBL" id="BK015694">
    <property type="protein sequence ID" value="DAE20432.1"/>
    <property type="molecule type" value="Genomic_DNA"/>
</dbReference>
<evidence type="ECO:0000313" key="1">
    <source>
        <dbReference type="EMBL" id="DAE20432.1"/>
    </source>
</evidence>
<proteinExistence type="predicted"/>
<organism evidence="1">
    <name type="scientific">Siphoviridae sp. cttOT32</name>
    <dbReference type="NCBI Taxonomy" id="2826493"/>
    <lineage>
        <taxon>Viruses</taxon>
        <taxon>Duplodnaviria</taxon>
        <taxon>Heunggongvirae</taxon>
        <taxon>Uroviricota</taxon>
        <taxon>Caudoviricetes</taxon>
    </lineage>
</organism>
<name>A0A8S5QMY4_9CAUD</name>